<comment type="similarity">
    <text evidence="1">Belongs to the transferase hexapeptide repeat family.</text>
</comment>
<dbReference type="PANTHER" id="PTHR23416">
    <property type="entry name" value="SIALIC ACID SYNTHASE-RELATED"/>
    <property type="match status" value="1"/>
</dbReference>
<gene>
    <name evidence="4" type="ORF">BSAE_1666</name>
</gene>
<comment type="caution">
    <text evidence="4">The sequence shown here is derived from an EMBL/GenBank/DDBJ whole genome shotgun (WGS) entry which is preliminary data.</text>
</comment>
<evidence type="ECO:0000256" key="2">
    <source>
        <dbReference type="ARBA" id="ARBA00022679"/>
    </source>
</evidence>
<protein>
    <submittedName>
        <fullName evidence="4">Acetyltransferase (Isoleucine patch superfamily)</fullName>
    </submittedName>
</protein>
<dbReference type="AlphaFoldDB" id="A0A087CTF3"/>
<organism evidence="4 5">
    <name type="scientific">Bifidobacterium pullorum subsp. saeculare DSM 6531 = LMG 14934</name>
    <dbReference type="NCBI Taxonomy" id="1437611"/>
    <lineage>
        <taxon>Bacteria</taxon>
        <taxon>Bacillati</taxon>
        <taxon>Actinomycetota</taxon>
        <taxon>Actinomycetes</taxon>
        <taxon>Bifidobacteriales</taxon>
        <taxon>Bifidobacteriaceae</taxon>
        <taxon>Bifidobacterium</taxon>
    </lineage>
</organism>
<dbReference type="SUPFAM" id="SSF51161">
    <property type="entry name" value="Trimeric LpxA-like enzymes"/>
    <property type="match status" value="1"/>
</dbReference>
<dbReference type="EMBL" id="JGZM01000006">
    <property type="protein sequence ID" value="KFI86553.1"/>
    <property type="molecule type" value="Genomic_DNA"/>
</dbReference>
<reference evidence="4 5" key="1">
    <citation type="submission" date="2014-03" db="EMBL/GenBank/DDBJ databases">
        <title>Genomics of Bifidobacteria.</title>
        <authorList>
            <person name="Ventura M."/>
            <person name="Milani C."/>
            <person name="Lugli G.A."/>
        </authorList>
    </citation>
    <scope>NUCLEOTIDE SEQUENCE [LARGE SCALE GENOMIC DNA]</scope>
    <source>
        <strain evidence="4 5">LMG 14934</strain>
    </source>
</reference>
<accession>A0A087CTF3</accession>
<name>A0A087CTF3_9BIFI</name>
<dbReference type="InterPro" id="IPR011004">
    <property type="entry name" value="Trimer_LpxA-like_sf"/>
</dbReference>
<dbReference type="GO" id="GO:0005829">
    <property type="term" value="C:cytosol"/>
    <property type="evidence" value="ECO:0007669"/>
    <property type="project" value="TreeGrafter"/>
</dbReference>
<keyword evidence="2 4" id="KW-0808">Transferase</keyword>
<feature type="region of interest" description="Disordered" evidence="3">
    <location>
        <begin position="165"/>
        <end position="189"/>
    </location>
</feature>
<sequence>MNLFKILKWSASAIGLAVLKAGLGSRISWPRAGKPIYIGRGARIRVAEGGRLEIGAALYLSENCLIQMNPGARASFGKEVFMNANSRVVAAESVHVGDHGMFRPNVCVYDHDHVFGENGVSNDLVTSPVEIDECCWMDANTLVTRGTKIADHVCVGGDCHSIPRGGRHLRRSSSETHRLPCRTRQVREQ</sequence>
<dbReference type="PANTHER" id="PTHR23416:SF23">
    <property type="entry name" value="ACETYLTRANSFERASE C18B11.09C-RELATED"/>
    <property type="match status" value="1"/>
</dbReference>
<proteinExistence type="inferred from homology"/>
<evidence type="ECO:0000313" key="5">
    <source>
        <dbReference type="Proteomes" id="UP000029040"/>
    </source>
</evidence>
<evidence type="ECO:0000313" key="4">
    <source>
        <dbReference type="EMBL" id="KFI86553.1"/>
    </source>
</evidence>
<evidence type="ECO:0000256" key="1">
    <source>
        <dbReference type="ARBA" id="ARBA00007274"/>
    </source>
</evidence>
<dbReference type="Gene3D" id="2.160.10.10">
    <property type="entry name" value="Hexapeptide repeat proteins"/>
    <property type="match status" value="1"/>
</dbReference>
<dbReference type="GO" id="GO:0008374">
    <property type="term" value="F:O-acyltransferase activity"/>
    <property type="evidence" value="ECO:0007669"/>
    <property type="project" value="TreeGrafter"/>
</dbReference>
<evidence type="ECO:0000256" key="3">
    <source>
        <dbReference type="SAM" id="MobiDB-lite"/>
    </source>
</evidence>
<dbReference type="InterPro" id="IPR051159">
    <property type="entry name" value="Hexapeptide_acetyltransf"/>
</dbReference>
<dbReference type="Proteomes" id="UP000029040">
    <property type="component" value="Unassembled WGS sequence"/>
</dbReference>